<dbReference type="Pfam" id="PF14534">
    <property type="entry name" value="DUF4440"/>
    <property type="match status" value="1"/>
</dbReference>
<evidence type="ECO:0000259" key="2">
    <source>
        <dbReference type="Pfam" id="PF14534"/>
    </source>
</evidence>
<organism evidence="3 4">
    <name type="scientific">Methylovirgula ligni</name>
    <dbReference type="NCBI Taxonomy" id="569860"/>
    <lineage>
        <taxon>Bacteria</taxon>
        <taxon>Pseudomonadati</taxon>
        <taxon>Pseudomonadota</taxon>
        <taxon>Alphaproteobacteria</taxon>
        <taxon>Hyphomicrobiales</taxon>
        <taxon>Beijerinckiaceae</taxon>
        <taxon>Methylovirgula</taxon>
    </lineage>
</organism>
<evidence type="ECO:0000313" key="4">
    <source>
        <dbReference type="Proteomes" id="UP000256900"/>
    </source>
</evidence>
<feature type="domain" description="DUF4440" evidence="2">
    <location>
        <begin position="36"/>
        <end position="139"/>
    </location>
</feature>
<dbReference type="InterPro" id="IPR027843">
    <property type="entry name" value="DUF4440"/>
</dbReference>
<dbReference type="EMBL" id="QUMO01000001">
    <property type="protein sequence ID" value="REF88830.1"/>
    <property type="molecule type" value="Genomic_DNA"/>
</dbReference>
<name>A0A3D9Z3P2_9HYPH</name>
<keyword evidence="4" id="KW-1185">Reference proteome</keyword>
<feature type="signal peptide" evidence="1">
    <location>
        <begin position="1"/>
        <end position="19"/>
    </location>
</feature>
<comment type="caution">
    <text evidence="3">The sequence shown here is derived from an EMBL/GenBank/DDBJ whole genome shotgun (WGS) entry which is preliminary data.</text>
</comment>
<dbReference type="Proteomes" id="UP000256900">
    <property type="component" value="Unassembled WGS sequence"/>
</dbReference>
<keyword evidence="1" id="KW-0732">Signal</keyword>
<reference evidence="3 4" key="1">
    <citation type="submission" date="2018-08" db="EMBL/GenBank/DDBJ databases">
        <title>Genomic Encyclopedia of Type Strains, Phase IV (KMG-IV): sequencing the most valuable type-strain genomes for metagenomic binning, comparative biology and taxonomic classification.</title>
        <authorList>
            <person name="Goeker M."/>
        </authorList>
    </citation>
    <scope>NUCLEOTIDE SEQUENCE [LARGE SCALE GENOMIC DNA]</scope>
    <source>
        <strain evidence="3 4">BW863</strain>
    </source>
</reference>
<dbReference type="InterPro" id="IPR032710">
    <property type="entry name" value="NTF2-like_dom_sf"/>
</dbReference>
<dbReference type="AlphaFoldDB" id="A0A3D9Z3P2"/>
<proteinExistence type="predicted"/>
<sequence length="153" mass="16197">MKVAILALAMILPCTCAQAAEVTEADLLHAAVDLGHRYDANYAAKNPAAMAALYADDGVLVSPAGAIIRGRDALKVYYAKRFASGAYGHAIKVLEVHVQGDGGYGVAEFSVNAPHGKGQFRREQGHIVAIYARDADGWHLRLVEPSIPEAAGK</sequence>
<evidence type="ECO:0000256" key="1">
    <source>
        <dbReference type="SAM" id="SignalP"/>
    </source>
</evidence>
<accession>A0A3D9Z3P2</accession>
<dbReference type="RefSeq" id="WP_115834683.1">
    <property type="nucleotide sequence ID" value="NZ_CP025086.1"/>
</dbReference>
<evidence type="ECO:0000313" key="3">
    <source>
        <dbReference type="EMBL" id="REF88830.1"/>
    </source>
</evidence>
<gene>
    <name evidence="3" type="ORF">DES32_0038</name>
</gene>
<dbReference type="SUPFAM" id="SSF54427">
    <property type="entry name" value="NTF2-like"/>
    <property type="match status" value="1"/>
</dbReference>
<dbReference type="OrthoDB" id="8281894at2"/>
<feature type="chain" id="PRO_5017626338" evidence="1">
    <location>
        <begin position="20"/>
        <end position="153"/>
    </location>
</feature>
<protein>
    <submittedName>
        <fullName evidence="3">Uncharacterized protein (TIGR02246 family)</fullName>
    </submittedName>
</protein>
<dbReference type="Gene3D" id="3.10.450.50">
    <property type="match status" value="1"/>
</dbReference>